<evidence type="ECO:0000259" key="8">
    <source>
        <dbReference type="PROSITE" id="PS50122"/>
    </source>
</evidence>
<dbReference type="PROSITE" id="PS50110">
    <property type="entry name" value="RESPONSE_REGULATORY"/>
    <property type="match status" value="1"/>
</dbReference>
<dbReference type="GO" id="GO:0008984">
    <property type="term" value="F:protein-glutamate methylesterase activity"/>
    <property type="evidence" value="ECO:0007669"/>
    <property type="project" value="UniProtKB-UniRule"/>
</dbReference>
<dbReference type="AlphaFoldDB" id="A0A557SG36"/>
<evidence type="ECO:0000256" key="5">
    <source>
        <dbReference type="PROSITE-ProRule" id="PRU00050"/>
    </source>
</evidence>
<dbReference type="HAMAP" id="MF_00099">
    <property type="entry name" value="CheB_chemtxs"/>
    <property type="match status" value="1"/>
</dbReference>
<dbReference type="PROSITE" id="PS50122">
    <property type="entry name" value="CHEB"/>
    <property type="match status" value="1"/>
</dbReference>
<dbReference type="GO" id="GO:0050568">
    <property type="term" value="F:protein-glutamine glutaminase activity"/>
    <property type="evidence" value="ECO:0007669"/>
    <property type="project" value="UniProtKB-UniRule"/>
</dbReference>
<dbReference type="RefSeq" id="WP_144358328.1">
    <property type="nucleotide sequence ID" value="NZ_VMNH01000006.1"/>
</dbReference>
<evidence type="ECO:0000313" key="10">
    <source>
        <dbReference type="Proteomes" id="UP000316649"/>
    </source>
</evidence>
<evidence type="ECO:0000256" key="2">
    <source>
        <dbReference type="ARBA" id="ARBA00022801"/>
    </source>
</evidence>
<dbReference type="SUPFAM" id="SSF52172">
    <property type="entry name" value="CheY-like"/>
    <property type="match status" value="1"/>
</dbReference>
<dbReference type="SMART" id="SM00448">
    <property type="entry name" value="REC"/>
    <property type="match status" value="1"/>
</dbReference>
<dbReference type="PANTHER" id="PTHR42872">
    <property type="entry name" value="PROTEIN-GLUTAMATE METHYLESTERASE/PROTEIN-GLUTAMINE GLUTAMINASE"/>
    <property type="match status" value="1"/>
</dbReference>
<dbReference type="SUPFAM" id="SSF52738">
    <property type="entry name" value="Methylesterase CheB, C-terminal domain"/>
    <property type="match status" value="1"/>
</dbReference>
<sequence>MVASKVRVLVVDDSSFFRRRIAEALGKDPGIEVVGFAGDGQSAITEARRLKPDVITMDVEMPVLDGISAVKRIVMENPIPILMFSSLTHEGARATLDALEAGAVDFLPKQFDEGRGRDAASQLARRVLAIGSRGVMRRLGTIIRPQPAVRDLPRNVAPVSRKGTHKLVAIGASTGGPVAIQTLLTGLPENFPLPIILVVHMPASFTPAYAERLDSQCAIHVKEAADGDLLQAGSAYLAPGGKQMVFEQRGDGLVVRIRESTSDQTYRPCVDVSFGSLARLVPGRILAIILTGMGADGKQAARALKEGGSTVWSQSEESCVVFGMPQAVEKAGLSDRVISLSDMGPCLIKAV</sequence>
<dbReference type="InterPro" id="IPR008248">
    <property type="entry name" value="CheB-like"/>
</dbReference>
<gene>
    <name evidence="4" type="primary">cheB</name>
    <name evidence="9" type="ORF">FHP88_07045</name>
</gene>
<dbReference type="Gene3D" id="3.40.50.2300">
    <property type="match status" value="1"/>
</dbReference>
<evidence type="ECO:0000256" key="1">
    <source>
        <dbReference type="ARBA" id="ARBA00022500"/>
    </source>
</evidence>
<feature type="modified residue" description="4-aspartylphosphate" evidence="4 6">
    <location>
        <position position="58"/>
    </location>
</feature>
<dbReference type="GO" id="GO:0000156">
    <property type="term" value="F:phosphorelay response regulator activity"/>
    <property type="evidence" value="ECO:0007669"/>
    <property type="project" value="InterPro"/>
</dbReference>
<dbReference type="OrthoDB" id="9793421at2"/>
<dbReference type="InterPro" id="IPR011006">
    <property type="entry name" value="CheY-like_superfamily"/>
</dbReference>
<dbReference type="InterPro" id="IPR000673">
    <property type="entry name" value="Sig_transdc_resp-reg_Me-estase"/>
</dbReference>
<protein>
    <recommendedName>
        <fullName evidence="4">Protein-glutamate methylesterase/protein-glutamine glutaminase</fullName>
        <ecNumber evidence="4">3.1.1.61</ecNumber>
        <ecNumber evidence="4">3.5.1.44</ecNumber>
    </recommendedName>
</protein>
<proteinExistence type="inferred from homology"/>
<dbReference type="EC" id="3.1.1.61" evidence="4"/>
<organism evidence="9 10">
    <name type="scientific">Sedimenticola selenatireducens</name>
    <dbReference type="NCBI Taxonomy" id="191960"/>
    <lineage>
        <taxon>Bacteria</taxon>
        <taxon>Pseudomonadati</taxon>
        <taxon>Pseudomonadota</taxon>
        <taxon>Gammaproteobacteria</taxon>
        <taxon>Chromatiales</taxon>
        <taxon>Sedimenticolaceae</taxon>
        <taxon>Sedimenticola</taxon>
    </lineage>
</organism>
<dbReference type="EMBL" id="VMNH01000006">
    <property type="protein sequence ID" value="TVO76312.1"/>
    <property type="molecule type" value="Genomic_DNA"/>
</dbReference>
<accession>A0A557SG36</accession>
<reference evidence="9 10" key="1">
    <citation type="submission" date="2019-07" db="EMBL/GenBank/DDBJ databases">
        <title>The pathways for chlorine oxyanion respiration interact through the shared metabolite chlorate.</title>
        <authorList>
            <person name="Barnum T.P."/>
            <person name="Cheng Y."/>
            <person name="Hill K.A."/>
            <person name="Lucas L.N."/>
            <person name="Carlson H.K."/>
            <person name="Coates J.D."/>
        </authorList>
    </citation>
    <scope>NUCLEOTIDE SEQUENCE [LARGE SCALE GENOMIC DNA]</scope>
    <source>
        <strain evidence="9 10">BK-1</strain>
    </source>
</reference>
<dbReference type="Gene3D" id="3.40.50.180">
    <property type="entry name" value="Methylesterase CheB, C-terminal domain"/>
    <property type="match status" value="1"/>
</dbReference>
<dbReference type="InterPro" id="IPR001789">
    <property type="entry name" value="Sig_transdc_resp-reg_receiver"/>
</dbReference>
<dbReference type="CDD" id="cd16432">
    <property type="entry name" value="CheB_Rec"/>
    <property type="match status" value="1"/>
</dbReference>
<evidence type="ECO:0000256" key="6">
    <source>
        <dbReference type="PROSITE-ProRule" id="PRU00169"/>
    </source>
</evidence>
<dbReference type="GO" id="GO:0005737">
    <property type="term" value="C:cytoplasm"/>
    <property type="evidence" value="ECO:0007669"/>
    <property type="project" value="UniProtKB-SubCell"/>
</dbReference>
<keyword evidence="4 6" id="KW-0597">Phosphoprotein</keyword>
<comment type="domain">
    <text evidence="4">Contains a C-terminal catalytic domain, and an N-terminal region which modulates catalytic activity.</text>
</comment>
<name>A0A557SG36_9GAMM</name>
<dbReference type="NCBIfam" id="NF001965">
    <property type="entry name" value="PRK00742.1"/>
    <property type="match status" value="1"/>
</dbReference>
<dbReference type="Proteomes" id="UP000316649">
    <property type="component" value="Unassembled WGS sequence"/>
</dbReference>
<comment type="catalytic activity">
    <reaction evidence="3 4">
        <text>[protein]-L-glutamate 5-O-methyl ester + H2O = L-glutamyl-[protein] + methanol + H(+)</text>
        <dbReference type="Rhea" id="RHEA:23236"/>
        <dbReference type="Rhea" id="RHEA-COMP:10208"/>
        <dbReference type="Rhea" id="RHEA-COMP:10311"/>
        <dbReference type="ChEBI" id="CHEBI:15377"/>
        <dbReference type="ChEBI" id="CHEBI:15378"/>
        <dbReference type="ChEBI" id="CHEBI:17790"/>
        <dbReference type="ChEBI" id="CHEBI:29973"/>
        <dbReference type="ChEBI" id="CHEBI:82795"/>
        <dbReference type="EC" id="3.1.1.61"/>
    </reaction>
</comment>
<feature type="active site" evidence="4 5">
    <location>
        <position position="296"/>
    </location>
</feature>
<comment type="PTM">
    <text evidence="4">Phosphorylated by CheA. Phosphorylation of the N-terminal regulatory domain activates the methylesterase activity.</text>
</comment>
<comment type="catalytic activity">
    <reaction evidence="4">
        <text>L-glutaminyl-[protein] + H2O = L-glutamyl-[protein] + NH4(+)</text>
        <dbReference type="Rhea" id="RHEA:16441"/>
        <dbReference type="Rhea" id="RHEA-COMP:10207"/>
        <dbReference type="Rhea" id="RHEA-COMP:10208"/>
        <dbReference type="ChEBI" id="CHEBI:15377"/>
        <dbReference type="ChEBI" id="CHEBI:28938"/>
        <dbReference type="ChEBI" id="CHEBI:29973"/>
        <dbReference type="ChEBI" id="CHEBI:30011"/>
        <dbReference type="EC" id="3.5.1.44"/>
    </reaction>
</comment>
<dbReference type="InterPro" id="IPR035909">
    <property type="entry name" value="CheB_C"/>
</dbReference>
<feature type="domain" description="CheB-type methylesterase" evidence="8">
    <location>
        <begin position="158"/>
        <end position="351"/>
    </location>
</feature>
<dbReference type="Pfam" id="PF01339">
    <property type="entry name" value="CheB_methylest"/>
    <property type="match status" value="1"/>
</dbReference>
<dbReference type="EC" id="3.5.1.44" evidence="4"/>
<comment type="caution">
    <text evidence="9">The sequence shown here is derived from an EMBL/GenBank/DDBJ whole genome shotgun (WGS) entry which is preliminary data.</text>
</comment>
<feature type="active site" evidence="4 5">
    <location>
        <position position="173"/>
    </location>
</feature>
<keyword evidence="4" id="KW-0963">Cytoplasm</keyword>
<dbReference type="Pfam" id="PF00072">
    <property type="entry name" value="Response_reg"/>
    <property type="match status" value="1"/>
</dbReference>
<dbReference type="PANTHER" id="PTHR42872:SF3">
    <property type="entry name" value="PROTEIN-GLUTAMATE METHYLESTERASE_PROTEIN-GLUTAMINE GLUTAMINASE 1"/>
    <property type="match status" value="1"/>
</dbReference>
<dbReference type="GO" id="GO:0006935">
    <property type="term" value="P:chemotaxis"/>
    <property type="evidence" value="ECO:0007669"/>
    <property type="project" value="UniProtKB-UniRule"/>
</dbReference>
<keyword evidence="10" id="KW-1185">Reference proteome</keyword>
<evidence type="ECO:0000313" key="9">
    <source>
        <dbReference type="EMBL" id="TVO76312.1"/>
    </source>
</evidence>
<keyword evidence="2 4" id="KW-0378">Hydrolase</keyword>
<evidence type="ECO:0000256" key="3">
    <source>
        <dbReference type="ARBA" id="ARBA00048267"/>
    </source>
</evidence>
<dbReference type="CDD" id="cd17541">
    <property type="entry name" value="REC_CheB-like"/>
    <property type="match status" value="1"/>
</dbReference>
<evidence type="ECO:0000256" key="4">
    <source>
        <dbReference type="HAMAP-Rule" id="MF_00099"/>
    </source>
</evidence>
<keyword evidence="1 4" id="KW-0145">Chemotaxis</keyword>
<comment type="subcellular location">
    <subcellularLocation>
        <location evidence="4">Cytoplasm</location>
    </subcellularLocation>
</comment>
<evidence type="ECO:0000259" key="7">
    <source>
        <dbReference type="PROSITE" id="PS50110"/>
    </source>
</evidence>
<comment type="similarity">
    <text evidence="4">Belongs to the CheB family.</text>
</comment>
<feature type="domain" description="Response regulatory" evidence="7">
    <location>
        <begin position="7"/>
        <end position="124"/>
    </location>
</feature>
<feature type="active site" evidence="4 5">
    <location>
        <position position="200"/>
    </location>
</feature>
<dbReference type="PIRSF" id="PIRSF000876">
    <property type="entry name" value="RR_chemtxs_CheB"/>
    <property type="match status" value="1"/>
</dbReference>
<comment type="function">
    <text evidence="4">Involved in chemotaxis. Part of a chemotaxis signal transduction system that modulates chemotaxis in response to various stimuli. Catalyzes the demethylation of specific methylglutamate residues introduced into the chemoreceptors (methyl-accepting chemotaxis proteins or MCP) by CheR. Also mediates the irreversible deamidation of specific glutamine residues to glutamic acid.</text>
</comment>